<gene>
    <name evidence="1" type="ORF">KPSA1_07561</name>
    <name evidence="2" type="ORF">KPSA3_07570</name>
</gene>
<evidence type="ECO:0000313" key="1">
    <source>
        <dbReference type="EMBL" id="GBH14063.1"/>
    </source>
</evidence>
<proteinExistence type="predicted"/>
<reference evidence="2 4" key="2">
    <citation type="submission" date="2018-04" db="EMBL/GenBank/DDBJ databases">
        <title>Draft genome sequence of Pseudomonas syringae pv. actinidiae biovar 3 strains isolated from kiwifruit in Kagawa prefecture.</title>
        <authorList>
            <person name="Tabuchi M."/>
            <person name="Saito M."/>
            <person name="Fujiwara S."/>
            <person name="Sasa N."/>
            <person name="Akimitsu K."/>
            <person name="Gomi K."/>
            <person name="Konishi-Sugita S."/>
            <person name="Hamano K."/>
            <person name="Kataoka I."/>
        </authorList>
    </citation>
    <scope>NUCLEOTIDE SEQUENCE [LARGE SCALE GENOMIC DNA]</scope>
    <source>
        <strain evidence="2 4">MAFF212211</strain>
    </source>
</reference>
<dbReference type="EMBL" id="BGJZ01000412">
    <property type="protein sequence ID" value="GBH14063.1"/>
    <property type="molecule type" value="Genomic_DNA"/>
</dbReference>
<sequence length="84" mass="9699">MIKVVVARKEQEIFPRNLTGRGVKDCLEMPGSQQTLFPTEVSTHLLCRFIKLPDAYGLWHDDAKGRRGRFWWPYVHGNRGCGRA</sequence>
<comment type="caution">
    <text evidence="1">The sequence shown here is derived from an EMBL/GenBank/DDBJ whole genome shotgun (WGS) entry which is preliminary data.</text>
</comment>
<dbReference type="Proteomes" id="UP000248291">
    <property type="component" value="Unassembled WGS sequence"/>
</dbReference>
<dbReference type="EMBL" id="BGKA01000300">
    <property type="protein sequence ID" value="GBH21522.1"/>
    <property type="molecule type" value="Genomic_DNA"/>
</dbReference>
<dbReference type="AlphaFoldDB" id="A0A2V0QLS8"/>
<dbReference type="Proteomes" id="UP000247480">
    <property type="component" value="Unassembled WGS sequence"/>
</dbReference>
<name>A0A2V0QLS8_PSESF</name>
<evidence type="ECO:0000313" key="3">
    <source>
        <dbReference type="Proteomes" id="UP000247480"/>
    </source>
</evidence>
<protein>
    <submittedName>
        <fullName evidence="1">Phosphatidylserine/phosphatidylglycerophosphate/ cardiolipin synthase and related enzyme</fullName>
    </submittedName>
</protein>
<organism evidence="1 3">
    <name type="scientific">Pseudomonas syringae pv. actinidiae</name>
    <dbReference type="NCBI Taxonomy" id="103796"/>
    <lineage>
        <taxon>Bacteria</taxon>
        <taxon>Pseudomonadati</taxon>
        <taxon>Pseudomonadota</taxon>
        <taxon>Gammaproteobacteria</taxon>
        <taxon>Pseudomonadales</taxon>
        <taxon>Pseudomonadaceae</taxon>
        <taxon>Pseudomonas</taxon>
        <taxon>Pseudomonas syringae</taxon>
    </lineage>
</organism>
<evidence type="ECO:0000313" key="4">
    <source>
        <dbReference type="Proteomes" id="UP000248291"/>
    </source>
</evidence>
<reference evidence="1 3" key="1">
    <citation type="submission" date="2018-04" db="EMBL/GenBank/DDBJ databases">
        <title>Draft genome sequence of Pseudomonas syringae pv. actinidiae biovar 1 strains isolated from kiwifruit in Kagawa prefecture.</title>
        <authorList>
            <person name="Tabuchi M."/>
            <person name="Saito M."/>
            <person name="Fujiwara S."/>
            <person name="Sasa N."/>
            <person name="Akimitsu K."/>
            <person name="Gomi K."/>
            <person name="Konishi-Sugita S."/>
            <person name="Hamano K."/>
            <person name="Kataoka I."/>
        </authorList>
    </citation>
    <scope>NUCLEOTIDE SEQUENCE [LARGE SCALE GENOMIC DNA]</scope>
    <source>
        <strain evidence="1 3">MAFF212206</strain>
    </source>
</reference>
<evidence type="ECO:0000313" key="2">
    <source>
        <dbReference type="EMBL" id="GBH21522.1"/>
    </source>
</evidence>
<accession>A0A2V0QLS8</accession>